<gene>
    <name evidence="2" type="ORF">GCM10023330_17050</name>
</gene>
<dbReference type="RefSeq" id="WP_345276532.1">
    <property type="nucleotide sequence ID" value="NZ_BAABJW010000002.1"/>
</dbReference>
<evidence type="ECO:0000256" key="1">
    <source>
        <dbReference type="SAM" id="Phobius"/>
    </source>
</evidence>
<feature type="transmembrane region" description="Helical" evidence="1">
    <location>
        <begin position="9"/>
        <end position="36"/>
    </location>
</feature>
<feature type="transmembrane region" description="Helical" evidence="1">
    <location>
        <begin position="62"/>
        <end position="83"/>
    </location>
</feature>
<keyword evidence="3" id="KW-1185">Reference proteome</keyword>
<dbReference type="NCBIfam" id="NF040945">
    <property type="entry name" value="CCC_membrane"/>
    <property type="match status" value="1"/>
</dbReference>
<organism evidence="2 3">
    <name type="scientific">Litoribaculum gwangyangense</name>
    <dbReference type="NCBI Taxonomy" id="1130722"/>
    <lineage>
        <taxon>Bacteria</taxon>
        <taxon>Pseudomonadati</taxon>
        <taxon>Bacteroidota</taxon>
        <taxon>Flavobacteriia</taxon>
        <taxon>Flavobacteriales</taxon>
        <taxon>Flavobacteriaceae</taxon>
        <taxon>Litoribaculum</taxon>
    </lineage>
</organism>
<evidence type="ECO:0008006" key="4">
    <source>
        <dbReference type="Google" id="ProtNLM"/>
    </source>
</evidence>
<name>A0ABP9CHU7_9FLAO</name>
<sequence>MKKQLNPTLIYVLSILGFICCCLGGAVLSVPAYIIAHNKVKDAELNPDDYEGDLKAMKTAKIVALISAILSSLMLIRIIYVLVTSDWDELRRIFEEAMEQAQQNQ</sequence>
<protein>
    <recommendedName>
        <fullName evidence="4">DUF4190 domain-containing protein</fullName>
    </recommendedName>
</protein>
<keyword evidence="1" id="KW-0472">Membrane</keyword>
<proteinExistence type="predicted"/>
<keyword evidence="1" id="KW-0812">Transmembrane</keyword>
<evidence type="ECO:0000313" key="3">
    <source>
        <dbReference type="Proteomes" id="UP001501433"/>
    </source>
</evidence>
<evidence type="ECO:0000313" key="2">
    <source>
        <dbReference type="EMBL" id="GAA4810539.1"/>
    </source>
</evidence>
<dbReference type="Proteomes" id="UP001501433">
    <property type="component" value="Unassembled WGS sequence"/>
</dbReference>
<accession>A0ABP9CHU7</accession>
<dbReference type="EMBL" id="BAABJW010000002">
    <property type="protein sequence ID" value="GAA4810539.1"/>
    <property type="molecule type" value="Genomic_DNA"/>
</dbReference>
<keyword evidence="1" id="KW-1133">Transmembrane helix</keyword>
<reference evidence="3" key="1">
    <citation type="journal article" date="2019" name="Int. J. Syst. Evol. Microbiol.">
        <title>The Global Catalogue of Microorganisms (GCM) 10K type strain sequencing project: providing services to taxonomists for standard genome sequencing and annotation.</title>
        <authorList>
            <consortium name="The Broad Institute Genomics Platform"/>
            <consortium name="The Broad Institute Genome Sequencing Center for Infectious Disease"/>
            <person name="Wu L."/>
            <person name="Ma J."/>
        </authorList>
    </citation>
    <scope>NUCLEOTIDE SEQUENCE [LARGE SCALE GENOMIC DNA]</scope>
    <source>
        <strain evidence="3">JCM 18325</strain>
    </source>
</reference>
<comment type="caution">
    <text evidence="2">The sequence shown here is derived from an EMBL/GenBank/DDBJ whole genome shotgun (WGS) entry which is preliminary data.</text>
</comment>